<dbReference type="KEGG" id="orm:HTY61_17045"/>
<keyword evidence="1" id="KW-1133">Transmembrane helix</keyword>
<sequence length="65" mass="6848">MASCPIIILPVIFVLGTLTTVVFFIMRAVPPCRCADREPSAHAGTMITAVSAVDMLTAIKGRTTA</sequence>
<dbReference type="EMBL" id="CP054836">
    <property type="protein sequence ID" value="QKV20034.1"/>
    <property type="molecule type" value="Genomic_DNA"/>
</dbReference>
<accession>A0A6N1VGT8</accession>
<reference evidence="2 3" key="1">
    <citation type="submission" date="2020-06" db="EMBL/GenBank/DDBJ databases">
        <title>Oricola thermophila sp. nov. isolated from a tidal sediments.</title>
        <authorList>
            <person name="Kwon K.K."/>
            <person name="Yang S.-H."/>
            <person name="Park M.-J."/>
        </authorList>
    </citation>
    <scope>NUCLEOTIDE SEQUENCE [LARGE SCALE GENOMIC DNA]</scope>
    <source>
        <strain evidence="2 3">MEBiC13590</strain>
    </source>
</reference>
<keyword evidence="3" id="KW-1185">Reference proteome</keyword>
<protein>
    <submittedName>
        <fullName evidence="2">Uncharacterized protein</fullName>
    </submittedName>
</protein>
<feature type="transmembrane region" description="Helical" evidence="1">
    <location>
        <begin position="6"/>
        <end position="29"/>
    </location>
</feature>
<dbReference type="RefSeq" id="WP_175277925.1">
    <property type="nucleotide sequence ID" value="NZ_CP054836.1"/>
</dbReference>
<gene>
    <name evidence="2" type="ORF">HTY61_17045</name>
</gene>
<evidence type="ECO:0000313" key="3">
    <source>
        <dbReference type="Proteomes" id="UP000509367"/>
    </source>
</evidence>
<dbReference type="AlphaFoldDB" id="A0A6N1VGT8"/>
<keyword evidence="1" id="KW-0472">Membrane</keyword>
<evidence type="ECO:0000313" key="2">
    <source>
        <dbReference type="EMBL" id="QKV20034.1"/>
    </source>
</evidence>
<evidence type="ECO:0000256" key="1">
    <source>
        <dbReference type="SAM" id="Phobius"/>
    </source>
</evidence>
<keyword evidence="1" id="KW-0812">Transmembrane</keyword>
<dbReference type="Proteomes" id="UP000509367">
    <property type="component" value="Chromosome"/>
</dbReference>
<name>A0A6N1VGT8_9HYPH</name>
<proteinExistence type="predicted"/>
<organism evidence="2 3">
    <name type="scientific">Oricola thermophila</name>
    <dbReference type="NCBI Taxonomy" id="2742145"/>
    <lineage>
        <taxon>Bacteria</taxon>
        <taxon>Pseudomonadati</taxon>
        <taxon>Pseudomonadota</taxon>
        <taxon>Alphaproteobacteria</taxon>
        <taxon>Hyphomicrobiales</taxon>
        <taxon>Ahrensiaceae</taxon>
        <taxon>Oricola</taxon>
    </lineage>
</organism>